<evidence type="ECO:0000256" key="6">
    <source>
        <dbReference type="ARBA" id="ARBA00022927"/>
    </source>
</evidence>
<evidence type="ECO:0000256" key="7">
    <source>
        <dbReference type="ARBA" id="ARBA00022989"/>
    </source>
</evidence>
<sequence length="83" mass="8889">MSVLQIVGGALLLLASIIIIVLVMLQESKDRGLSGLTGGSTESYLDTNGNRTRDAQLSRFTKFVAIAFFVLCIAINVVAVFVK</sequence>
<dbReference type="NCBIfam" id="TIGR00810">
    <property type="entry name" value="secG"/>
    <property type="match status" value="1"/>
</dbReference>
<evidence type="ECO:0000256" key="2">
    <source>
        <dbReference type="ARBA" id="ARBA00008445"/>
    </source>
</evidence>
<feature type="transmembrane region" description="Helical" evidence="10">
    <location>
        <begin position="63"/>
        <end position="82"/>
    </location>
</feature>
<keyword evidence="12" id="KW-1185">Reference proteome</keyword>
<keyword evidence="4 10" id="KW-1003">Cell membrane</keyword>
<dbReference type="InterPro" id="IPR004692">
    <property type="entry name" value="SecG"/>
</dbReference>
<evidence type="ECO:0000256" key="5">
    <source>
        <dbReference type="ARBA" id="ARBA00022692"/>
    </source>
</evidence>
<feature type="transmembrane region" description="Helical" evidence="10">
    <location>
        <begin position="6"/>
        <end position="25"/>
    </location>
</feature>
<comment type="similarity">
    <text evidence="2 10">Belongs to the SecG family.</text>
</comment>
<comment type="caution">
    <text evidence="11">The sequence shown here is derived from an EMBL/GenBank/DDBJ whole genome shotgun (WGS) entry which is preliminary data.</text>
</comment>
<evidence type="ECO:0000313" key="11">
    <source>
        <dbReference type="EMBL" id="MBC5788069.1"/>
    </source>
</evidence>
<comment type="function">
    <text evidence="10">Involved in protein export. Participates in an early event of protein translocation.</text>
</comment>
<evidence type="ECO:0000256" key="1">
    <source>
        <dbReference type="ARBA" id="ARBA00004651"/>
    </source>
</evidence>
<keyword evidence="5 10" id="KW-0812">Transmembrane</keyword>
<keyword evidence="3 10" id="KW-0813">Transport</keyword>
<dbReference type="EMBL" id="JACOQK010000001">
    <property type="protein sequence ID" value="MBC5788069.1"/>
    <property type="molecule type" value="Genomic_DNA"/>
</dbReference>
<protein>
    <recommendedName>
        <fullName evidence="10">Protein-export membrane protein SecG</fullName>
    </recommendedName>
</protein>
<evidence type="ECO:0000256" key="10">
    <source>
        <dbReference type="RuleBase" id="RU365087"/>
    </source>
</evidence>
<dbReference type="Proteomes" id="UP000649151">
    <property type="component" value="Unassembled WGS sequence"/>
</dbReference>
<evidence type="ECO:0000256" key="3">
    <source>
        <dbReference type="ARBA" id="ARBA00022448"/>
    </source>
</evidence>
<keyword evidence="9 10" id="KW-0472">Membrane</keyword>
<evidence type="ECO:0000256" key="8">
    <source>
        <dbReference type="ARBA" id="ARBA00023010"/>
    </source>
</evidence>
<comment type="subcellular location">
    <subcellularLocation>
        <location evidence="1 10">Cell membrane</location>
        <topology evidence="1 10">Multi-pass membrane protein</topology>
    </subcellularLocation>
</comment>
<dbReference type="Pfam" id="PF03840">
    <property type="entry name" value="SecG"/>
    <property type="match status" value="1"/>
</dbReference>
<reference evidence="11 12" key="1">
    <citation type="submission" date="2020-08" db="EMBL/GenBank/DDBJ databases">
        <title>Genome public.</title>
        <authorList>
            <person name="Liu C."/>
            <person name="Sun Q."/>
        </authorList>
    </citation>
    <scope>NUCLEOTIDE SEQUENCE [LARGE SCALE GENOMIC DNA]</scope>
    <source>
        <strain evidence="11 12">NSJ-27</strain>
    </source>
</reference>
<organism evidence="11 12">
    <name type="scientific">Clostridium facile</name>
    <dbReference type="NCBI Taxonomy" id="2763035"/>
    <lineage>
        <taxon>Bacteria</taxon>
        <taxon>Bacillati</taxon>
        <taxon>Bacillota</taxon>
        <taxon>Clostridia</taxon>
        <taxon>Eubacteriales</taxon>
        <taxon>Clostridiaceae</taxon>
        <taxon>Clostridium</taxon>
    </lineage>
</organism>
<evidence type="ECO:0000256" key="4">
    <source>
        <dbReference type="ARBA" id="ARBA00022475"/>
    </source>
</evidence>
<proteinExistence type="inferred from homology"/>
<gene>
    <name evidence="11" type="primary">secG</name>
    <name evidence="11" type="ORF">H8Z77_08570</name>
</gene>
<name>A0ABR7ISS0_9CLOT</name>
<dbReference type="RefSeq" id="WP_069987518.1">
    <property type="nucleotide sequence ID" value="NZ_JACOQK010000001.1"/>
</dbReference>
<keyword evidence="6 10" id="KW-0653">Protein transport</keyword>
<keyword evidence="8 10" id="KW-0811">Translocation</keyword>
<accession>A0ABR7ISS0</accession>
<dbReference type="PANTHER" id="PTHR34182">
    <property type="entry name" value="PROTEIN-EXPORT MEMBRANE PROTEIN SECG"/>
    <property type="match status" value="1"/>
</dbReference>
<evidence type="ECO:0000313" key="12">
    <source>
        <dbReference type="Proteomes" id="UP000649151"/>
    </source>
</evidence>
<evidence type="ECO:0000256" key="9">
    <source>
        <dbReference type="ARBA" id="ARBA00023136"/>
    </source>
</evidence>
<dbReference type="PANTHER" id="PTHR34182:SF1">
    <property type="entry name" value="PROTEIN-EXPORT MEMBRANE PROTEIN SECG"/>
    <property type="match status" value="1"/>
</dbReference>
<keyword evidence="7 10" id="KW-1133">Transmembrane helix</keyword>